<evidence type="ECO:0000313" key="12">
    <source>
        <dbReference type="Proteomes" id="UP001143349"/>
    </source>
</evidence>
<evidence type="ECO:0000256" key="8">
    <source>
        <dbReference type="ARBA" id="ARBA00023064"/>
    </source>
</evidence>
<keyword evidence="4 10" id="KW-0808">Transferase</keyword>
<dbReference type="PANTHER" id="PTHR43442">
    <property type="entry name" value="GLUCONOKINASE-RELATED"/>
    <property type="match status" value="1"/>
</dbReference>
<protein>
    <recommendedName>
        <fullName evidence="3 10">Gluconokinase</fullName>
        <ecNumber evidence="3 10">2.7.1.12</ecNumber>
    </recommendedName>
</protein>
<dbReference type="GO" id="GO:0005524">
    <property type="term" value="F:ATP binding"/>
    <property type="evidence" value="ECO:0007669"/>
    <property type="project" value="UniProtKB-KW"/>
</dbReference>
<keyword evidence="6 10" id="KW-0418">Kinase</keyword>
<dbReference type="NCBIfam" id="TIGR01313">
    <property type="entry name" value="therm_gnt_kin"/>
    <property type="match status" value="1"/>
</dbReference>
<dbReference type="AlphaFoldDB" id="A0AAD3NW11"/>
<dbReference type="EMBL" id="BSFH01000009">
    <property type="protein sequence ID" value="GLK63012.1"/>
    <property type="molecule type" value="Genomic_DNA"/>
</dbReference>
<organism evidence="11 12">
    <name type="scientific">Paracoccus kondratievae</name>
    <dbReference type="NCBI Taxonomy" id="135740"/>
    <lineage>
        <taxon>Bacteria</taxon>
        <taxon>Pseudomonadati</taxon>
        <taxon>Pseudomonadota</taxon>
        <taxon>Alphaproteobacteria</taxon>
        <taxon>Rhodobacterales</taxon>
        <taxon>Paracoccaceae</taxon>
        <taxon>Paracoccus</taxon>
    </lineage>
</organism>
<comment type="caution">
    <text evidence="11">The sequence shown here is derived from an EMBL/GenBank/DDBJ whole genome shotgun (WGS) entry which is preliminary data.</text>
</comment>
<dbReference type="GO" id="GO:0005737">
    <property type="term" value="C:cytoplasm"/>
    <property type="evidence" value="ECO:0007669"/>
    <property type="project" value="TreeGrafter"/>
</dbReference>
<accession>A0AAD3NW11</accession>
<name>A0AAD3NW11_9RHOB</name>
<reference evidence="11" key="2">
    <citation type="submission" date="2023-01" db="EMBL/GenBank/DDBJ databases">
        <authorList>
            <person name="Sun Q."/>
            <person name="Evtushenko L."/>
        </authorList>
    </citation>
    <scope>NUCLEOTIDE SEQUENCE</scope>
    <source>
        <strain evidence="11">VKM B-2222</strain>
    </source>
</reference>
<evidence type="ECO:0000256" key="3">
    <source>
        <dbReference type="ARBA" id="ARBA00012054"/>
    </source>
</evidence>
<dbReference type="Proteomes" id="UP001143349">
    <property type="component" value="Unassembled WGS sequence"/>
</dbReference>
<dbReference type="CDD" id="cd02021">
    <property type="entry name" value="GntK"/>
    <property type="match status" value="1"/>
</dbReference>
<gene>
    <name evidence="11" type="primary">idnK</name>
    <name evidence="11" type="ORF">GCM10017635_04810</name>
</gene>
<dbReference type="InterPro" id="IPR027417">
    <property type="entry name" value="P-loop_NTPase"/>
</dbReference>
<keyword evidence="7 10" id="KW-0067">ATP-binding</keyword>
<dbReference type="GO" id="GO:0019521">
    <property type="term" value="P:D-gluconate metabolic process"/>
    <property type="evidence" value="ECO:0007669"/>
    <property type="project" value="UniProtKB-KW"/>
</dbReference>
<dbReference type="EC" id="2.7.1.12" evidence="3 10"/>
<dbReference type="FunFam" id="3.40.50.300:FF:000522">
    <property type="entry name" value="Gluconokinase"/>
    <property type="match status" value="1"/>
</dbReference>
<dbReference type="Gene3D" id="3.40.50.300">
    <property type="entry name" value="P-loop containing nucleotide triphosphate hydrolases"/>
    <property type="match status" value="1"/>
</dbReference>
<evidence type="ECO:0000256" key="4">
    <source>
        <dbReference type="ARBA" id="ARBA00022679"/>
    </source>
</evidence>
<comment type="catalytic activity">
    <reaction evidence="9 10">
        <text>D-gluconate + ATP = 6-phospho-D-gluconate + ADP + H(+)</text>
        <dbReference type="Rhea" id="RHEA:19433"/>
        <dbReference type="ChEBI" id="CHEBI:15378"/>
        <dbReference type="ChEBI" id="CHEBI:18391"/>
        <dbReference type="ChEBI" id="CHEBI:30616"/>
        <dbReference type="ChEBI" id="CHEBI:58759"/>
        <dbReference type="ChEBI" id="CHEBI:456216"/>
        <dbReference type="EC" id="2.7.1.12"/>
    </reaction>
</comment>
<evidence type="ECO:0000256" key="2">
    <source>
        <dbReference type="ARBA" id="ARBA00008420"/>
    </source>
</evidence>
<proteinExistence type="inferred from homology"/>
<evidence type="ECO:0000256" key="6">
    <source>
        <dbReference type="ARBA" id="ARBA00022777"/>
    </source>
</evidence>
<comment type="similarity">
    <text evidence="2 10">Belongs to the gluconokinase GntK/GntV family.</text>
</comment>
<dbReference type="GO" id="GO:0046316">
    <property type="term" value="F:gluconokinase activity"/>
    <property type="evidence" value="ECO:0007669"/>
    <property type="project" value="UniProtKB-EC"/>
</dbReference>
<evidence type="ECO:0000256" key="5">
    <source>
        <dbReference type="ARBA" id="ARBA00022741"/>
    </source>
</evidence>
<reference evidence="11" key="1">
    <citation type="journal article" date="2014" name="Int. J. Syst. Evol. Microbiol.">
        <title>Complete genome sequence of Corynebacterium casei LMG S-19264T (=DSM 44701T), isolated from a smear-ripened cheese.</title>
        <authorList>
            <consortium name="US DOE Joint Genome Institute (JGI-PGF)"/>
            <person name="Walter F."/>
            <person name="Albersmeier A."/>
            <person name="Kalinowski J."/>
            <person name="Ruckert C."/>
        </authorList>
    </citation>
    <scope>NUCLEOTIDE SEQUENCE</scope>
    <source>
        <strain evidence="11">VKM B-2222</strain>
    </source>
</reference>
<evidence type="ECO:0000256" key="7">
    <source>
        <dbReference type="ARBA" id="ARBA00022840"/>
    </source>
</evidence>
<sequence>MGVSGCGKSSVGARLAARTGLPYLDGDDLHPTENIERMRRGIPLGDADRWPWLERCGQALAAAPDGMILGCSALRRSYRDRLRQSSGMPDLFFVHLAGSYALLDRRLSARRGHYMPASLLDSQFDALEPPRNDENAVTIDIDRSPDAVAESVLRHIGPCRSGVVAASGTI</sequence>
<evidence type="ECO:0000256" key="10">
    <source>
        <dbReference type="RuleBase" id="RU363066"/>
    </source>
</evidence>
<keyword evidence="12" id="KW-1185">Reference proteome</keyword>
<evidence type="ECO:0000256" key="1">
    <source>
        <dbReference type="ARBA" id="ARBA00004761"/>
    </source>
</evidence>
<comment type="pathway">
    <text evidence="1">Carbohydrate acid metabolism.</text>
</comment>
<dbReference type="InterPro" id="IPR006001">
    <property type="entry name" value="Therm_gnt_kin"/>
</dbReference>
<dbReference type="SUPFAM" id="SSF52540">
    <property type="entry name" value="P-loop containing nucleoside triphosphate hydrolases"/>
    <property type="match status" value="1"/>
</dbReference>
<evidence type="ECO:0000313" key="11">
    <source>
        <dbReference type="EMBL" id="GLK63012.1"/>
    </source>
</evidence>
<keyword evidence="8" id="KW-0311">Gluconate utilization</keyword>
<keyword evidence="5 10" id="KW-0547">Nucleotide-binding</keyword>
<dbReference type="PANTHER" id="PTHR43442:SF3">
    <property type="entry name" value="GLUCONOKINASE-RELATED"/>
    <property type="match status" value="1"/>
</dbReference>
<evidence type="ECO:0000256" key="9">
    <source>
        <dbReference type="ARBA" id="ARBA00048090"/>
    </source>
</evidence>